<evidence type="ECO:0000313" key="1">
    <source>
        <dbReference type="EMBL" id="GAA4373661.1"/>
    </source>
</evidence>
<sequence length="102" mass="10757">MSFTGTEGSIIPLEEGVEMTARYRNAGLNTSKGVFFGNALLQELTAPGTGATGIRFYFALDDNDNMTLVLVGVDAEGKDLISRVGNKGELSPPCSDLSSPLQ</sequence>
<evidence type="ECO:0000313" key="2">
    <source>
        <dbReference type="Proteomes" id="UP001500454"/>
    </source>
</evidence>
<dbReference type="EMBL" id="BAABHA010000001">
    <property type="protein sequence ID" value="GAA4373661.1"/>
    <property type="molecule type" value="Genomic_DNA"/>
</dbReference>
<accession>A0ABP8IUD0</accession>
<dbReference type="Proteomes" id="UP001500454">
    <property type="component" value="Unassembled WGS sequence"/>
</dbReference>
<organism evidence="1 2">
    <name type="scientific">Hymenobacter koreensis</name>
    <dbReference type="NCBI Taxonomy" id="1084523"/>
    <lineage>
        <taxon>Bacteria</taxon>
        <taxon>Pseudomonadati</taxon>
        <taxon>Bacteroidota</taxon>
        <taxon>Cytophagia</taxon>
        <taxon>Cytophagales</taxon>
        <taxon>Hymenobacteraceae</taxon>
        <taxon>Hymenobacter</taxon>
    </lineage>
</organism>
<comment type="caution">
    <text evidence="1">The sequence shown here is derived from an EMBL/GenBank/DDBJ whole genome shotgun (WGS) entry which is preliminary data.</text>
</comment>
<name>A0ABP8IUD0_9BACT</name>
<proteinExistence type="predicted"/>
<gene>
    <name evidence="1" type="ORF">GCM10023186_04480</name>
</gene>
<dbReference type="RefSeq" id="WP_345220968.1">
    <property type="nucleotide sequence ID" value="NZ_BAABHA010000001.1"/>
</dbReference>
<protein>
    <submittedName>
        <fullName evidence="1">Uncharacterized protein</fullName>
    </submittedName>
</protein>
<reference evidence="2" key="1">
    <citation type="journal article" date="2019" name="Int. J. Syst. Evol. Microbiol.">
        <title>The Global Catalogue of Microorganisms (GCM) 10K type strain sequencing project: providing services to taxonomists for standard genome sequencing and annotation.</title>
        <authorList>
            <consortium name="The Broad Institute Genomics Platform"/>
            <consortium name="The Broad Institute Genome Sequencing Center for Infectious Disease"/>
            <person name="Wu L."/>
            <person name="Ma J."/>
        </authorList>
    </citation>
    <scope>NUCLEOTIDE SEQUENCE [LARGE SCALE GENOMIC DNA]</scope>
    <source>
        <strain evidence="2">JCM 17924</strain>
    </source>
</reference>
<keyword evidence="2" id="KW-1185">Reference proteome</keyword>